<dbReference type="EMBL" id="JBHSHJ010000005">
    <property type="protein sequence ID" value="MFC4788994.1"/>
    <property type="molecule type" value="Genomic_DNA"/>
</dbReference>
<evidence type="ECO:0000259" key="1">
    <source>
        <dbReference type="Pfam" id="PF18475"/>
    </source>
</evidence>
<protein>
    <submittedName>
        <fullName evidence="2">PIN domain-containing protein</fullName>
    </submittedName>
</protein>
<keyword evidence="3" id="KW-1185">Reference proteome</keyword>
<dbReference type="Pfam" id="PF18475">
    <property type="entry name" value="PIN7"/>
    <property type="match status" value="1"/>
</dbReference>
<accession>A0ABV9QE48</accession>
<sequence>MRINYVLIDYENVQAQSLHLLTEEHFRVMVFLGPTNTKLRVDFVLAMHQLGSRSGYVTVETSGTNALDFHIAYYLGNLAITDPRAYFHVISKDTGFDPLIQHLKSRKISCTRSPSIKEMPCFIEALTPKITEISTTTLPTPTPQKSIDSYLKLVVNDLINRNSSRPKSTKSLKNTIQSKLGKDTPAEITEQVYDLLISNHYAKINDEKVLYTLPTLT</sequence>
<dbReference type="Proteomes" id="UP001596001">
    <property type="component" value="Unassembled WGS sequence"/>
</dbReference>
<evidence type="ECO:0000313" key="3">
    <source>
        <dbReference type="Proteomes" id="UP001596001"/>
    </source>
</evidence>
<feature type="domain" description="PIN-like" evidence="1">
    <location>
        <begin position="7"/>
        <end position="105"/>
    </location>
</feature>
<evidence type="ECO:0000313" key="2">
    <source>
        <dbReference type="EMBL" id="MFC4788994.1"/>
    </source>
</evidence>
<reference evidence="3" key="1">
    <citation type="journal article" date="2019" name="Int. J. Syst. Evol. Microbiol.">
        <title>The Global Catalogue of Microorganisms (GCM) 10K type strain sequencing project: providing services to taxonomists for standard genome sequencing and annotation.</title>
        <authorList>
            <consortium name="The Broad Institute Genomics Platform"/>
            <consortium name="The Broad Institute Genome Sequencing Center for Infectious Disease"/>
            <person name="Wu L."/>
            <person name="Ma J."/>
        </authorList>
    </citation>
    <scope>NUCLEOTIDE SEQUENCE [LARGE SCALE GENOMIC DNA]</scope>
    <source>
        <strain evidence="3">CCUG 49452</strain>
    </source>
</reference>
<organism evidence="2 3">
    <name type="scientific">Giesbergeria sinuosa</name>
    <dbReference type="NCBI Taxonomy" id="80883"/>
    <lineage>
        <taxon>Bacteria</taxon>
        <taxon>Pseudomonadati</taxon>
        <taxon>Pseudomonadota</taxon>
        <taxon>Betaproteobacteria</taxon>
        <taxon>Burkholderiales</taxon>
        <taxon>Comamonadaceae</taxon>
        <taxon>Giesbergeria</taxon>
    </lineage>
</organism>
<comment type="caution">
    <text evidence="2">The sequence shown here is derived from an EMBL/GenBank/DDBJ whole genome shotgun (WGS) entry which is preliminary data.</text>
</comment>
<dbReference type="InterPro" id="IPR041494">
    <property type="entry name" value="PIN7"/>
</dbReference>
<gene>
    <name evidence="2" type="ORF">ACFO6X_08375</name>
</gene>
<name>A0ABV9QE48_9BURK</name>
<proteinExistence type="predicted"/>
<dbReference type="RefSeq" id="WP_382431959.1">
    <property type="nucleotide sequence ID" value="NZ_JBHSHJ010000005.1"/>
</dbReference>